<feature type="transmembrane region" description="Helical" evidence="2">
    <location>
        <begin position="100"/>
        <end position="117"/>
    </location>
</feature>
<evidence type="ECO:0000256" key="1">
    <source>
        <dbReference type="SAM" id="MobiDB-lite"/>
    </source>
</evidence>
<name>A0ABT8YZD8_9SPIR</name>
<accession>A0ABT8YZD8</accession>
<feature type="compositionally biased region" description="Low complexity" evidence="1">
    <location>
        <begin position="47"/>
        <end position="60"/>
    </location>
</feature>
<comment type="caution">
    <text evidence="3">The sequence shown here is derived from an EMBL/GenBank/DDBJ whole genome shotgun (WGS) entry which is preliminary data.</text>
</comment>
<keyword evidence="4" id="KW-1185">Reference proteome</keyword>
<proteinExistence type="predicted"/>
<dbReference type="Proteomes" id="UP001175147">
    <property type="component" value="Unassembled WGS sequence"/>
</dbReference>
<dbReference type="EMBL" id="JAUPBM010000165">
    <property type="protein sequence ID" value="MDO7021253.1"/>
    <property type="molecule type" value="Genomic_DNA"/>
</dbReference>
<keyword evidence="2" id="KW-0812">Transmembrane</keyword>
<feature type="compositionally biased region" description="Polar residues" evidence="1">
    <location>
        <begin position="35"/>
        <end position="46"/>
    </location>
</feature>
<feature type="transmembrane region" description="Helical" evidence="2">
    <location>
        <begin position="123"/>
        <end position="141"/>
    </location>
</feature>
<organism evidence="3 4">
    <name type="scientific">Brachyspira innocens</name>
    <dbReference type="NCBI Taxonomy" id="13264"/>
    <lineage>
        <taxon>Bacteria</taxon>
        <taxon>Pseudomonadati</taxon>
        <taxon>Spirochaetota</taxon>
        <taxon>Spirochaetia</taxon>
        <taxon>Brachyspirales</taxon>
        <taxon>Brachyspiraceae</taxon>
        <taxon>Brachyspira</taxon>
    </lineage>
</organism>
<protein>
    <submittedName>
        <fullName evidence="3">Zinc ribbon domain-containing protein</fullName>
    </submittedName>
</protein>
<feature type="region of interest" description="Disordered" evidence="1">
    <location>
        <begin position="35"/>
        <end position="60"/>
    </location>
</feature>
<dbReference type="RefSeq" id="WP_304385606.1">
    <property type="nucleotide sequence ID" value="NZ_JAUPBL010000064.1"/>
</dbReference>
<keyword evidence="2" id="KW-0472">Membrane</keyword>
<evidence type="ECO:0000313" key="4">
    <source>
        <dbReference type="Proteomes" id="UP001175147"/>
    </source>
</evidence>
<gene>
    <name evidence="3" type="ORF">Q5M86_10770</name>
</gene>
<reference evidence="3" key="1">
    <citation type="submission" date="2023-07" db="EMBL/GenBank/DDBJ databases">
        <title>Mucosal microbiota of week-old chicken and adult hens.</title>
        <authorList>
            <person name="Volf J."/>
            <person name="Karasova D."/>
            <person name="Crhanova M."/>
            <person name="Faldynova M."/>
            <person name="Prikrylova H."/>
            <person name="Zeman M."/>
            <person name="Babak V."/>
            <person name="Rajova J."/>
            <person name="Rychlik I."/>
        </authorList>
    </citation>
    <scope>NUCLEOTIDE SEQUENCE</scope>
    <source>
        <strain evidence="3">ET902</strain>
    </source>
</reference>
<sequence length="265" mass="30082">MLCKKCLKEIKDDSIFCSYCGVKLEDIENMSDVKSSINEETNSNEKSNINEQANSNEESNINEEVSSNKESAINEQANSNNSFYIPISGIKSKFDHGYEHMLFSAFILPIVIMLLMMTMNVNFPFIAIVVPFIFVILAMKMNPRGVYIDVREGRLVKNHNAKFGFLKDVLYLKEVFFIEVKSFQIDAIPFPKGNFFNALLGSGTFYKFSFFNKDGYKILSLCVSNINEKNKLLDALSKTLVSLNKADVKVDIIDSVSRDFDELAK</sequence>
<evidence type="ECO:0000256" key="2">
    <source>
        <dbReference type="SAM" id="Phobius"/>
    </source>
</evidence>
<keyword evidence="2" id="KW-1133">Transmembrane helix</keyword>
<evidence type="ECO:0000313" key="3">
    <source>
        <dbReference type="EMBL" id="MDO7021253.1"/>
    </source>
</evidence>